<dbReference type="Pfam" id="PF00082">
    <property type="entry name" value="Peptidase_S8"/>
    <property type="match status" value="1"/>
</dbReference>
<dbReference type="OrthoDB" id="9790784at2"/>
<dbReference type="Gene3D" id="3.40.50.200">
    <property type="entry name" value="Peptidase S8/S53 domain"/>
    <property type="match status" value="1"/>
</dbReference>
<dbReference type="PROSITE" id="PS00138">
    <property type="entry name" value="SUBTILASE_SER"/>
    <property type="match status" value="1"/>
</dbReference>
<protein>
    <submittedName>
        <fullName evidence="7">S8 family serine peptidase</fullName>
    </submittedName>
</protein>
<dbReference type="InterPro" id="IPR000209">
    <property type="entry name" value="Peptidase_S8/S53_dom"/>
</dbReference>
<dbReference type="EMBL" id="CP044205">
    <property type="protein sequence ID" value="QFY41392.1"/>
    <property type="molecule type" value="Genomic_DNA"/>
</dbReference>
<dbReference type="InParanoid" id="A0A5Q0BE35"/>
<evidence type="ECO:0000313" key="7">
    <source>
        <dbReference type="EMBL" id="QFY41392.1"/>
    </source>
</evidence>
<evidence type="ECO:0000256" key="4">
    <source>
        <dbReference type="ARBA" id="ARBA00022825"/>
    </source>
</evidence>
<keyword evidence="2 5" id="KW-0645">Protease</keyword>
<dbReference type="InterPro" id="IPR051048">
    <property type="entry name" value="Peptidase_S8/S53_subtilisin"/>
</dbReference>
<gene>
    <name evidence="7" type="ORF">F6R98_01095</name>
</gene>
<feature type="active site" description="Charge relay system" evidence="5">
    <location>
        <position position="468"/>
    </location>
</feature>
<feature type="active site" description="Charge relay system" evidence="5">
    <location>
        <position position="248"/>
    </location>
</feature>
<dbReference type="InterPro" id="IPR023828">
    <property type="entry name" value="Peptidase_S8_Ser-AS"/>
</dbReference>
<dbReference type="InterPro" id="IPR036852">
    <property type="entry name" value="Peptidase_S8/S53_dom_sf"/>
</dbReference>
<evidence type="ECO:0000256" key="2">
    <source>
        <dbReference type="ARBA" id="ARBA00022670"/>
    </source>
</evidence>
<dbReference type="GO" id="GO:0006508">
    <property type="term" value="P:proteolysis"/>
    <property type="evidence" value="ECO:0007669"/>
    <property type="project" value="UniProtKB-KW"/>
</dbReference>
<accession>A0A5Q0BE35</accession>
<keyword evidence="8" id="KW-1185">Reference proteome</keyword>
<dbReference type="InterPro" id="IPR015500">
    <property type="entry name" value="Peptidase_S8_subtilisin-rel"/>
</dbReference>
<evidence type="ECO:0000256" key="1">
    <source>
        <dbReference type="ARBA" id="ARBA00011073"/>
    </source>
</evidence>
<organism evidence="7 8">
    <name type="scientific">Candidatus Methylospira mobilis</name>
    <dbReference type="NCBI Taxonomy" id="1808979"/>
    <lineage>
        <taxon>Bacteria</taxon>
        <taxon>Pseudomonadati</taxon>
        <taxon>Pseudomonadota</taxon>
        <taxon>Gammaproteobacteria</taxon>
        <taxon>Methylococcales</taxon>
        <taxon>Methylococcaceae</taxon>
        <taxon>Candidatus Methylospira</taxon>
    </lineage>
</organism>
<comment type="similarity">
    <text evidence="1 5">Belongs to the peptidase S8 family.</text>
</comment>
<reference evidence="7 8" key="1">
    <citation type="submission" date="2019-09" db="EMBL/GenBank/DDBJ databases">
        <title>Ecophysiology of the spiral-shaped methanotroph Methylospira mobilis as revealed by the complete genome sequence.</title>
        <authorList>
            <person name="Oshkin I.Y."/>
            <person name="Dedysh S.N."/>
            <person name="Miroshnikov K."/>
            <person name="Danilova O.V."/>
            <person name="Hakobyan A."/>
            <person name="Liesack W."/>
        </authorList>
    </citation>
    <scope>NUCLEOTIDE SEQUENCE [LARGE SCALE GENOMIC DNA]</scope>
    <source>
        <strain evidence="7 8">Shm1</strain>
    </source>
</reference>
<name>A0A5Q0BE35_9GAMM</name>
<feature type="active site" description="Charge relay system" evidence="5">
    <location>
        <position position="284"/>
    </location>
</feature>
<evidence type="ECO:0000256" key="5">
    <source>
        <dbReference type="PROSITE-ProRule" id="PRU01240"/>
    </source>
</evidence>
<proteinExistence type="inferred from homology"/>
<sequence>MSFSTMTASYTRAQNIAAVSGNIYAPGDYLTIYAGVAQNNANTFVIGTLGDVNISNAAYGNDTASGNHTLYSLQVAGSYKSYTVSGYYGLVTLANTQNNQIIQFQLTRPMDGANNSGVDVKFADGDLAFTSNVSNGSWTAWVTHGGGAGQWGVGSQALPATQIQTPLSLNTLDAGTLNLSAGNASWSSTTGFGAINLNSALSLATGQAVTHIATPSPQTLNWGVGAANFQDAWHAGYTGKGITIADIDTGIDLNNPALTLHLSPLSTNIANPGASIQNLDSGSHGSLVASQMIAAPASAGVAGSAAVTGGAYEATLMELQTSHYDAASNSAVFNNADIATAINYAVQNGANIINLSLGGSTLDSSVYAAMQNASKQGVIITVAAGNNAQNSPDFPAYLAKSMGNVIAAGATQYSANNTSGITQASFSNQAGMSTAYDYVDAPGAYLLGYGTMTSAGQTAPVKVASGTSLAAPLVAAEAAILEQAIKAITPGIDPLELAAEVIHDITVGLVGVAANMGTAATNPYA</sequence>
<dbReference type="AlphaFoldDB" id="A0A5Q0BE35"/>
<dbReference type="Proteomes" id="UP000325755">
    <property type="component" value="Chromosome"/>
</dbReference>
<dbReference type="PANTHER" id="PTHR43399">
    <property type="entry name" value="SUBTILISIN-RELATED"/>
    <property type="match status" value="1"/>
</dbReference>
<evidence type="ECO:0000256" key="3">
    <source>
        <dbReference type="ARBA" id="ARBA00022801"/>
    </source>
</evidence>
<evidence type="ECO:0000313" key="8">
    <source>
        <dbReference type="Proteomes" id="UP000325755"/>
    </source>
</evidence>
<dbReference type="GO" id="GO:0004252">
    <property type="term" value="F:serine-type endopeptidase activity"/>
    <property type="evidence" value="ECO:0007669"/>
    <property type="project" value="UniProtKB-UniRule"/>
</dbReference>
<dbReference type="KEGG" id="mmob:F6R98_01095"/>
<dbReference type="PANTHER" id="PTHR43399:SF4">
    <property type="entry name" value="CELL WALL-ASSOCIATED PROTEASE"/>
    <property type="match status" value="1"/>
</dbReference>
<keyword evidence="4 5" id="KW-0720">Serine protease</keyword>
<keyword evidence="3 5" id="KW-0378">Hydrolase</keyword>
<dbReference type="PRINTS" id="PR00723">
    <property type="entry name" value="SUBTILISIN"/>
</dbReference>
<dbReference type="PROSITE" id="PS51892">
    <property type="entry name" value="SUBTILASE"/>
    <property type="match status" value="1"/>
</dbReference>
<evidence type="ECO:0000259" key="6">
    <source>
        <dbReference type="Pfam" id="PF00082"/>
    </source>
</evidence>
<dbReference type="SUPFAM" id="SSF52743">
    <property type="entry name" value="Subtilisin-like"/>
    <property type="match status" value="1"/>
</dbReference>
<feature type="domain" description="Peptidase S8/S53" evidence="6">
    <location>
        <begin position="239"/>
        <end position="490"/>
    </location>
</feature>